<accession>A0ABR1L254</accession>
<dbReference type="Proteomes" id="UP001360953">
    <property type="component" value="Unassembled WGS sequence"/>
</dbReference>
<sequence>MTLLPVVLFFLSLVTYSRLLFAAPAPLSSDGSPDQGGTGQTSIQDASQPFVGTNETDGTMLGVYYCTAPFWNALPSVDAACVYSSSTSSSSDTDGDSTAAVTVSDPCVSLRGTTAAAQGKPQTTWYRNVASFAPDQGVVCIVYDGDKCTGASLRITNPGFPDLGVVGWARRVASYACVGASADEEGDDDDAGKTAQGGSWFLGDGD</sequence>
<dbReference type="RefSeq" id="XP_066649881.1">
    <property type="nucleotide sequence ID" value="XM_066794327.1"/>
</dbReference>
<protein>
    <submittedName>
        <fullName evidence="3">Uncharacterized protein</fullName>
    </submittedName>
</protein>
<dbReference type="EMBL" id="JBBPEH010000017">
    <property type="protein sequence ID" value="KAK7529301.1"/>
    <property type="molecule type" value="Genomic_DNA"/>
</dbReference>
<evidence type="ECO:0000256" key="1">
    <source>
        <dbReference type="SAM" id="MobiDB-lite"/>
    </source>
</evidence>
<keyword evidence="4" id="KW-1185">Reference proteome</keyword>
<feature type="region of interest" description="Disordered" evidence="1">
    <location>
        <begin position="182"/>
        <end position="206"/>
    </location>
</feature>
<feature type="compositionally biased region" description="Polar residues" evidence="1">
    <location>
        <begin position="40"/>
        <end position="50"/>
    </location>
</feature>
<name>A0ABR1L254_9PEZI</name>
<feature type="chain" id="PRO_5046581826" evidence="2">
    <location>
        <begin position="23"/>
        <end position="206"/>
    </location>
</feature>
<organism evidence="3 4">
    <name type="scientific">Phyllosticta citribraziliensis</name>
    <dbReference type="NCBI Taxonomy" id="989973"/>
    <lineage>
        <taxon>Eukaryota</taxon>
        <taxon>Fungi</taxon>
        <taxon>Dikarya</taxon>
        <taxon>Ascomycota</taxon>
        <taxon>Pezizomycotina</taxon>
        <taxon>Dothideomycetes</taxon>
        <taxon>Dothideomycetes incertae sedis</taxon>
        <taxon>Botryosphaeriales</taxon>
        <taxon>Phyllostictaceae</taxon>
        <taxon>Phyllosticta</taxon>
    </lineage>
</organism>
<feature type="region of interest" description="Disordered" evidence="1">
    <location>
        <begin position="29"/>
        <end position="50"/>
    </location>
</feature>
<keyword evidence="2" id="KW-0732">Signal</keyword>
<dbReference type="GeneID" id="92027233"/>
<evidence type="ECO:0000313" key="3">
    <source>
        <dbReference type="EMBL" id="KAK7529301.1"/>
    </source>
</evidence>
<evidence type="ECO:0000313" key="4">
    <source>
        <dbReference type="Proteomes" id="UP001360953"/>
    </source>
</evidence>
<gene>
    <name evidence="3" type="ORF">J3D65DRAFT_179540</name>
</gene>
<evidence type="ECO:0000256" key="2">
    <source>
        <dbReference type="SAM" id="SignalP"/>
    </source>
</evidence>
<reference evidence="3 4" key="1">
    <citation type="submission" date="2024-04" db="EMBL/GenBank/DDBJ databases">
        <title>Phyllosticta paracitricarpa is synonymous to the EU quarantine fungus P. citricarpa based on phylogenomic analyses.</title>
        <authorList>
            <consortium name="Lawrence Berkeley National Laboratory"/>
            <person name="Van ingen-buijs V.A."/>
            <person name="Van westerhoven A.C."/>
            <person name="Haridas S."/>
            <person name="Skiadas P."/>
            <person name="Martin F."/>
            <person name="Groenewald J.Z."/>
            <person name="Crous P.W."/>
            <person name="Seidl M.F."/>
        </authorList>
    </citation>
    <scope>NUCLEOTIDE SEQUENCE [LARGE SCALE GENOMIC DNA]</scope>
    <source>
        <strain evidence="3 4">CPC 17464</strain>
    </source>
</reference>
<proteinExistence type="predicted"/>
<feature type="signal peptide" evidence="2">
    <location>
        <begin position="1"/>
        <end position="22"/>
    </location>
</feature>
<comment type="caution">
    <text evidence="3">The sequence shown here is derived from an EMBL/GenBank/DDBJ whole genome shotgun (WGS) entry which is preliminary data.</text>
</comment>